<dbReference type="STRING" id="1837282.A6F49_06830"/>
<dbReference type="AlphaFoldDB" id="A0A1B7M1D9"/>
<protein>
    <recommendedName>
        <fullName evidence="1">FAD-binding domain-containing protein</fullName>
    </recommendedName>
</protein>
<dbReference type="NCBIfam" id="NF005761">
    <property type="entry name" value="PRK07588.1"/>
    <property type="match status" value="1"/>
</dbReference>
<gene>
    <name evidence="2" type="ORF">A6F49_06830</name>
</gene>
<dbReference type="PRINTS" id="PR00420">
    <property type="entry name" value="RNGMNOXGNASE"/>
</dbReference>
<organism evidence="2 3">
    <name type="scientific">Enteractinococcus helveticum</name>
    <dbReference type="NCBI Taxonomy" id="1837282"/>
    <lineage>
        <taxon>Bacteria</taxon>
        <taxon>Bacillati</taxon>
        <taxon>Actinomycetota</taxon>
        <taxon>Actinomycetes</taxon>
        <taxon>Micrococcales</taxon>
        <taxon>Micrococcaceae</taxon>
    </lineage>
</organism>
<dbReference type="InterPro" id="IPR036188">
    <property type="entry name" value="FAD/NAD-bd_sf"/>
</dbReference>
<dbReference type="RefSeq" id="WP_043057123.1">
    <property type="nucleotide sequence ID" value="NZ_LXEY01000012.1"/>
</dbReference>
<name>A0A1B7M1D9_9MICC</name>
<dbReference type="Gene3D" id="3.30.9.10">
    <property type="entry name" value="D-Amino Acid Oxidase, subunit A, domain 2"/>
    <property type="match status" value="1"/>
</dbReference>
<dbReference type="PANTHER" id="PTHR46865">
    <property type="entry name" value="OXIDOREDUCTASE-RELATED"/>
    <property type="match status" value="1"/>
</dbReference>
<dbReference type="Pfam" id="PF01494">
    <property type="entry name" value="FAD_binding_3"/>
    <property type="match status" value="1"/>
</dbReference>
<dbReference type="GO" id="GO:0071949">
    <property type="term" value="F:FAD binding"/>
    <property type="evidence" value="ECO:0007669"/>
    <property type="project" value="InterPro"/>
</dbReference>
<dbReference type="OrthoDB" id="3356051at2"/>
<reference evidence="2 3" key="1">
    <citation type="submission" date="2016-04" db="EMBL/GenBank/DDBJ databases">
        <title>First whole genome shotgun sequence of the bacterium Enteractinococcus sp. strain UASWS1574.</title>
        <authorList>
            <person name="Crovadore J."/>
            <person name="Chablais R."/>
            <person name="Lefort F."/>
        </authorList>
    </citation>
    <scope>NUCLEOTIDE SEQUENCE [LARGE SCALE GENOMIC DNA]</scope>
    <source>
        <strain evidence="2 3">UASWS1574</strain>
    </source>
</reference>
<dbReference type="Proteomes" id="UP000078292">
    <property type="component" value="Unassembled WGS sequence"/>
</dbReference>
<dbReference type="SUPFAM" id="SSF51905">
    <property type="entry name" value="FAD/NAD(P)-binding domain"/>
    <property type="match status" value="1"/>
</dbReference>
<accession>A0A1B7M1D9</accession>
<dbReference type="InterPro" id="IPR002938">
    <property type="entry name" value="FAD-bd"/>
</dbReference>
<dbReference type="Gene3D" id="3.50.50.60">
    <property type="entry name" value="FAD/NAD(P)-binding domain"/>
    <property type="match status" value="1"/>
</dbReference>
<sequence length="390" mass="43071">MRILIVGAGIAGPTLAYWLRRDGHQVTLVESAPQLRKGGYVVDFWGAGSEVAERIGLIPRLMREGYVIKELREVSAGGWTLARVNPAKMIDAAGGRYVSIARADLAAAIYDCLDDDVETIFGDTVAALDDDGQRVRVDFAHSESREFDLVFGADGLHSKVRSLVFGPEADFERHVGLVVCALELEGYRPRNELVAVTHTTIGVQTMRSSLHHDATLVLFTFRDDRPIPFHDVAAQQELLRTRLHGIGGEVPNILEYLPKAKSFYMDRASQIRMPTWSRGRVALLGDAAAAPSLLAGQGSALAMVGAYVLAAQLRRTQGNHQQAFAAYQRQLQPMIQDKQDAALQLDIAFAPKDRKQLYMRNATIRLMGLPFVSKLVMARSLRDPIELPSW</sequence>
<proteinExistence type="predicted"/>
<comment type="caution">
    <text evidence="2">The sequence shown here is derived from an EMBL/GenBank/DDBJ whole genome shotgun (WGS) entry which is preliminary data.</text>
</comment>
<keyword evidence="3" id="KW-1185">Reference proteome</keyword>
<dbReference type="InterPro" id="IPR051704">
    <property type="entry name" value="FAD_aromatic-hydroxylase"/>
</dbReference>
<evidence type="ECO:0000313" key="3">
    <source>
        <dbReference type="Proteomes" id="UP000078292"/>
    </source>
</evidence>
<evidence type="ECO:0000259" key="1">
    <source>
        <dbReference type="Pfam" id="PF01494"/>
    </source>
</evidence>
<evidence type="ECO:0000313" key="2">
    <source>
        <dbReference type="EMBL" id="OAV62417.1"/>
    </source>
</evidence>
<dbReference type="EMBL" id="LXEY01000012">
    <property type="protein sequence ID" value="OAV62417.1"/>
    <property type="molecule type" value="Genomic_DNA"/>
</dbReference>
<feature type="domain" description="FAD-binding" evidence="1">
    <location>
        <begin position="3"/>
        <end position="317"/>
    </location>
</feature>
<dbReference type="PANTHER" id="PTHR46865:SF8">
    <property type="entry name" value="POSSIBLE OXIDOREDUCTASE"/>
    <property type="match status" value="1"/>
</dbReference>